<protein>
    <submittedName>
        <fullName evidence="3">Uncharacterized protein</fullName>
    </submittedName>
</protein>
<dbReference type="PATRIC" id="fig|883078.3.peg.2306"/>
<dbReference type="EMBL" id="AGWX01000003">
    <property type="protein sequence ID" value="EKS38398.1"/>
    <property type="molecule type" value="Genomic_DNA"/>
</dbReference>
<evidence type="ECO:0000256" key="2">
    <source>
        <dbReference type="SAM" id="Phobius"/>
    </source>
</evidence>
<keyword evidence="2" id="KW-0472">Membrane</keyword>
<comment type="caution">
    <text evidence="3">The sequence shown here is derived from an EMBL/GenBank/DDBJ whole genome shotgun (WGS) entry which is preliminary data.</text>
</comment>
<evidence type="ECO:0000256" key="1">
    <source>
        <dbReference type="SAM" id="MobiDB-lite"/>
    </source>
</evidence>
<feature type="compositionally biased region" description="Low complexity" evidence="1">
    <location>
        <begin position="259"/>
        <end position="280"/>
    </location>
</feature>
<keyword evidence="4" id="KW-1185">Reference proteome</keyword>
<gene>
    <name evidence="3" type="ORF">HMPREF9695_02238</name>
</gene>
<evidence type="ECO:0000313" key="4">
    <source>
        <dbReference type="Proteomes" id="UP000001096"/>
    </source>
</evidence>
<feature type="transmembrane region" description="Helical" evidence="2">
    <location>
        <begin position="46"/>
        <end position="66"/>
    </location>
</feature>
<evidence type="ECO:0000313" key="3">
    <source>
        <dbReference type="EMBL" id="EKS38398.1"/>
    </source>
</evidence>
<dbReference type="Proteomes" id="UP000001096">
    <property type="component" value="Unassembled WGS sequence"/>
</dbReference>
<dbReference type="eggNOG" id="ENOG50348SR">
    <property type="taxonomic scope" value="Bacteria"/>
</dbReference>
<proteinExistence type="predicted"/>
<feature type="compositionally biased region" description="Low complexity" evidence="1">
    <location>
        <begin position="293"/>
        <end position="313"/>
    </location>
</feature>
<accession>K8PJ56</accession>
<dbReference type="RefSeq" id="WP_006020956.1">
    <property type="nucleotide sequence ID" value="NZ_KB375282.1"/>
</dbReference>
<dbReference type="AlphaFoldDB" id="K8PJ56"/>
<reference evidence="3 4" key="1">
    <citation type="submission" date="2012-04" db="EMBL/GenBank/DDBJ databases">
        <title>The Genome Sequence of Afipia broomeae ATCC 49717.</title>
        <authorList>
            <consortium name="The Broad Institute Genome Sequencing Platform"/>
            <person name="Earl A."/>
            <person name="Ward D."/>
            <person name="Feldgarden M."/>
            <person name="Gevers D."/>
            <person name="Huys G."/>
            <person name="Walker B."/>
            <person name="Young S.K."/>
            <person name="Zeng Q."/>
            <person name="Gargeya S."/>
            <person name="Fitzgerald M."/>
            <person name="Haas B."/>
            <person name="Abouelleil A."/>
            <person name="Alvarado L."/>
            <person name="Arachchi H.M."/>
            <person name="Berlin A."/>
            <person name="Chapman S.B."/>
            <person name="Goldberg J."/>
            <person name="Griggs A."/>
            <person name="Gujja S."/>
            <person name="Hansen M."/>
            <person name="Howarth C."/>
            <person name="Imamovic A."/>
            <person name="Larimer J."/>
            <person name="McCowen C."/>
            <person name="Montmayeur A."/>
            <person name="Murphy C."/>
            <person name="Neiman D."/>
            <person name="Pearson M."/>
            <person name="Priest M."/>
            <person name="Roberts A."/>
            <person name="Saif S."/>
            <person name="Shea T."/>
            <person name="Sisk P."/>
            <person name="Sykes S."/>
            <person name="Wortman J."/>
            <person name="Nusbaum C."/>
            <person name="Birren B."/>
        </authorList>
    </citation>
    <scope>NUCLEOTIDE SEQUENCE [LARGE SCALE GENOMIC DNA]</scope>
    <source>
        <strain evidence="3 4">ATCC 49717</strain>
    </source>
</reference>
<feature type="transmembrane region" description="Helical" evidence="2">
    <location>
        <begin position="20"/>
        <end position="39"/>
    </location>
</feature>
<dbReference type="HOGENOM" id="CLU_905791_0_0_5"/>
<keyword evidence="2" id="KW-0812">Transmembrane</keyword>
<feature type="region of interest" description="Disordered" evidence="1">
    <location>
        <begin position="236"/>
        <end position="325"/>
    </location>
</feature>
<name>K8PJ56_9BRAD</name>
<keyword evidence="2" id="KW-1133">Transmembrane helix</keyword>
<organism evidence="3 4">
    <name type="scientific">Afipia broomeae ATCC 49717</name>
    <dbReference type="NCBI Taxonomy" id="883078"/>
    <lineage>
        <taxon>Bacteria</taxon>
        <taxon>Pseudomonadati</taxon>
        <taxon>Pseudomonadota</taxon>
        <taxon>Alphaproteobacteria</taxon>
        <taxon>Hyphomicrobiales</taxon>
        <taxon>Nitrobacteraceae</taxon>
        <taxon>Afipia</taxon>
    </lineage>
</organism>
<sequence length="325" mass="32946">MNRALATSIENFWNSQSLPMWLTIAAAGFFAIILLVTLFRAERSVANGALTVITLLAIGIAVTTMIRASGVAGGSSGDSRSSVQSGASLPALACLDGLAGESVEAACEKALFASADSVAAGVSYTAAQITRLAAFGNVAAANKVMTPELNALRRAIERDRYGLVAQVLKTREGCSLSAPCPFFQSLTNSGQISSNMSENLYDGFVGRYAAAWNAPPVTASAAPPVAALGTVPPPGRPVSGDFPSAASIPPINIMSPEPAAQGAQASSQRSSEPAAAPAARNVPGAVINPQPAPAAAKKAAPAPAPQKSRAQAPVQLAPPKESDDN</sequence>